<name>A0A0C3BNP8_SERVB</name>
<reference evidence="2 3" key="1">
    <citation type="submission" date="2014-04" db="EMBL/GenBank/DDBJ databases">
        <authorList>
            <consortium name="DOE Joint Genome Institute"/>
            <person name="Kuo A."/>
            <person name="Zuccaro A."/>
            <person name="Kohler A."/>
            <person name="Nagy L.G."/>
            <person name="Floudas D."/>
            <person name="Copeland A."/>
            <person name="Barry K.W."/>
            <person name="Cichocki N."/>
            <person name="Veneault-Fourrey C."/>
            <person name="LaButti K."/>
            <person name="Lindquist E.A."/>
            <person name="Lipzen A."/>
            <person name="Lundell T."/>
            <person name="Morin E."/>
            <person name="Murat C."/>
            <person name="Sun H."/>
            <person name="Tunlid A."/>
            <person name="Henrissat B."/>
            <person name="Grigoriev I.V."/>
            <person name="Hibbett D.S."/>
            <person name="Martin F."/>
            <person name="Nordberg H.P."/>
            <person name="Cantor M.N."/>
            <person name="Hua S.X."/>
        </authorList>
    </citation>
    <scope>NUCLEOTIDE SEQUENCE [LARGE SCALE GENOMIC DNA]</scope>
    <source>
        <strain evidence="2 3">MAFF 305830</strain>
    </source>
</reference>
<dbReference type="STRING" id="933852.A0A0C3BNP8"/>
<keyword evidence="3" id="KW-1185">Reference proteome</keyword>
<dbReference type="OrthoDB" id="2507450at2759"/>
<gene>
    <name evidence="2" type="ORF">M408DRAFT_5231</name>
</gene>
<reference evidence="3" key="2">
    <citation type="submission" date="2015-01" db="EMBL/GenBank/DDBJ databases">
        <title>Evolutionary Origins and Diversification of the Mycorrhizal Mutualists.</title>
        <authorList>
            <consortium name="DOE Joint Genome Institute"/>
            <consortium name="Mycorrhizal Genomics Consortium"/>
            <person name="Kohler A."/>
            <person name="Kuo A."/>
            <person name="Nagy L.G."/>
            <person name="Floudas D."/>
            <person name="Copeland A."/>
            <person name="Barry K.W."/>
            <person name="Cichocki N."/>
            <person name="Veneault-Fourrey C."/>
            <person name="LaButti K."/>
            <person name="Lindquist E.A."/>
            <person name="Lipzen A."/>
            <person name="Lundell T."/>
            <person name="Morin E."/>
            <person name="Murat C."/>
            <person name="Riley R."/>
            <person name="Ohm R."/>
            <person name="Sun H."/>
            <person name="Tunlid A."/>
            <person name="Henrissat B."/>
            <person name="Grigoriev I.V."/>
            <person name="Hibbett D.S."/>
            <person name="Martin F."/>
        </authorList>
    </citation>
    <scope>NUCLEOTIDE SEQUENCE [LARGE SCALE GENOMIC DNA]</scope>
    <source>
        <strain evidence="3">MAFF 305830</strain>
    </source>
</reference>
<dbReference type="AlphaFoldDB" id="A0A0C3BNP8"/>
<organism evidence="2 3">
    <name type="scientific">Serendipita vermifera MAFF 305830</name>
    <dbReference type="NCBI Taxonomy" id="933852"/>
    <lineage>
        <taxon>Eukaryota</taxon>
        <taxon>Fungi</taxon>
        <taxon>Dikarya</taxon>
        <taxon>Basidiomycota</taxon>
        <taxon>Agaricomycotina</taxon>
        <taxon>Agaricomycetes</taxon>
        <taxon>Sebacinales</taxon>
        <taxon>Serendipitaceae</taxon>
        <taxon>Serendipita</taxon>
    </lineage>
</organism>
<protein>
    <submittedName>
        <fullName evidence="2">Uncharacterized protein</fullName>
    </submittedName>
</protein>
<dbReference type="EMBL" id="KN824277">
    <property type="protein sequence ID" value="KIM33709.1"/>
    <property type="molecule type" value="Genomic_DNA"/>
</dbReference>
<dbReference type="HOGENOM" id="CLU_035044_0_0_1"/>
<dbReference type="Proteomes" id="UP000054097">
    <property type="component" value="Unassembled WGS sequence"/>
</dbReference>
<evidence type="ECO:0000256" key="1">
    <source>
        <dbReference type="SAM" id="SignalP"/>
    </source>
</evidence>
<keyword evidence="1" id="KW-0732">Signal</keyword>
<feature type="signal peptide" evidence="1">
    <location>
        <begin position="1"/>
        <end position="18"/>
    </location>
</feature>
<proteinExistence type="predicted"/>
<accession>A0A0C3BNP8</accession>
<evidence type="ECO:0000313" key="2">
    <source>
        <dbReference type="EMBL" id="KIM33709.1"/>
    </source>
</evidence>
<evidence type="ECO:0000313" key="3">
    <source>
        <dbReference type="Proteomes" id="UP000054097"/>
    </source>
</evidence>
<sequence length="354" mass="35648">MFIKSSILALALASTTFARELIIERDGRAIYPRRFGQEQCGGIGGRIGSACAGQICGVFGGRVPGTLLAAADPCATQDLADEIITASKDQDAATAANMVALAVELRQCEKNTPPDFTTNPPALRNSVFCLKAPVNAQLNGLVQAQDPANDPNLFFDVATKSTVRLGSQANTFAFGSNGAVADPVPAPEPSPVESSSAAAAPAPTVVDSVDDATASCPAAVTVTVTAGGAKADQFNAALGITTDFANVPAAPGGGVGSLALASAANFNKCSVPEIAFGIFDGRTENSFAPVGADFSHGSALNPAIITRAVCDTLVNRCDANTVAINDCAAAIDATAGLSGQALVDAFNSRVSANA</sequence>
<feature type="chain" id="PRO_5002161758" evidence="1">
    <location>
        <begin position="19"/>
        <end position="354"/>
    </location>
</feature>